<evidence type="ECO:0000256" key="3">
    <source>
        <dbReference type="ARBA" id="ARBA00022514"/>
    </source>
</evidence>
<accession>A0A8C6TBY4</accession>
<reference evidence="7" key="1">
    <citation type="submission" date="2025-08" db="UniProtKB">
        <authorList>
            <consortium name="Ensembl"/>
        </authorList>
    </citation>
    <scope>IDENTIFICATION</scope>
</reference>
<dbReference type="Gene3D" id="2.10.90.10">
    <property type="entry name" value="Cystine-knot cytokines"/>
    <property type="match status" value="1"/>
</dbReference>
<dbReference type="InterPro" id="IPR029034">
    <property type="entry name" value="Cystine-knot_cytokine"/>
</dbReference>
<evidence type="ECO:0000313" key="8">
    <source>
        <dbReference type="Proteomes" id="UP000694523"/>
    </source>
</evidence>
<keyword evidence="5 6" id="KW-0732">Signal</keyword>
<name>A0A8C6TBY4_9GOBI</name>
<keyword evidence="4" id="KW-0964">Secreted</keyword>
<evidence type="ECO:0000256" key="6">
    <source>
        <dbReference type="SAM" id="SignalP"/>
    </source>
</evidence>
<evidence type="ECO:0000256" key="2">
    <source>
        <dbReference type="ARBA" id="ARBA00007236"/>
    </source>
</evidence>
<proteinExistence type="inferred from homology"/>
<dbReference type="Proteomes" id="UP000694523">
    <property type="component" value="Unplaced"/>
</dbReference>
<keyword evidence="8" id="KW-1185">Reference proteome</keyword>
<evidence type="ECO:0000256" key="5">
    <source>
        <dbReference type="ARBA" id="ARBA00022729"/>
    </source>
</evidence>
<dbReference type="InterPro" id="IPR020440">
    <property type="entry name" value="IL-17_chr"/>
</dbReference>
<comment type="similarity">
    <text evidence="2">Belongs to the IL-17 family.</text>
</comment>
<comment type="subcellular location">
    <subcellularLocation>
        <location evidence="1">Secreted</location>
    </subcellularLocation>
</comment>
<keyword evidence="3" id="KW-0202">Cytokine</keyword>
<dbReference type="InterPro" id="IPR010345">
    <property type="entry name" value="IL-17_fam"/>
</dbReference>
<evidence type="ECO:0000256" key="4">
    <source>
        <dbReference type="ARBA" id="ARBA00022525"/>
    </source>
</evidence>
<feature type="signal peptide" evidence="6">
    <location>
        <begin position="1"/>
        <end position="18"/>
    </location>
</feature>
<dbReference type="Pfam" id="PF06083">
    <property type="entry name" value="IL17"/>
    <property type="match status" value="1"/>
</dbReference>
<dbReference type="PRINTS" id="PR01932">
    <property type="entry name" value="INTRLEUKIN17"/>
</dbReference>
<dbReference type="SUPFAM" id="SSF57501">
    <property type="entry name" value="Cystine-knot cytokines"/>
    <property type="match status" value="1"/>
</dbReference>
<evidence type="ECO:0000313" key="7">
    <source>
        <dbReference type="Ensembl" id="ENSNMLP00000017745.1"/>
    </source>
</evidence>
<reference evidence="7" key="2">
    <citation type="submission" date="2025-09" db="UniProtKB">
        <authorList>
            <consortium name="Ensembl"/>
        </authorList>
    </citation>
    <scope>IDENTIFICATION</scope>
</reference>
<dbReference type="GO" id="GO:0005615">
    <property type="term" value="C:extracellular space"/>
    <property type="evidence" value="ECO:0007669"/>
    <property type="project" value="UniProtKB-KW"/>
</dbReference>
<evidence type="ECO:0000256" key="1">
    <source>
        <dbReference type="ARBA" id="ARBA00004613"/>
    </source>
</evidence>
<organism evidence="7 8">
    <name type="scientific">Neogobius melanostomus</name>
    <name type="common">round goby</name>
    <dbReference type="NCBI Taxonomy" id="47308"/>
    <lineage>
        <taxon>Eukaryota</taxon>
        <taxon>Metazoa</taxon>
        <taxon>Chordata</taxon>
        <taxon>Craniata</taxon>
        <taxon>Vertebrata</taxon>
        <taxon>Euteleostomi</taxon>
        <taxon>Actinopterygii</taxon>
        <taxon>Neopterygii</taxon>
        <taxon>Teleostei</taxon>
        <taxon>Neoteleostei</taxon>
        <taxon>Acanthomorphata</taxon>
        <taxon>Gobiaria</taxon>
        <taxon>Gobiiformes</taxon>
        <taxon>Gobioidei</taxon>
        <taxon>Gobiidae</taxon>
        <taxon>Benthophilinae</taxon>
        <taxon>Neogobiini</taxon>
        <taxon>Neogobius</taxon>
    </lineage>
</organism>
<dbReference type="AlphaFoldDB" id="A0A8C6TBY4"/>
<dbReference type="GO" id="GO:0005125">
    <property type="term" value="F:cytokine activity"/>
    <property type="evidence" value="ECO:0007669"/>
    <property type="project" value="UniProtKB-KW"/>
</dbReference>
<protein>
    <submittedName>
        <fullName evidence="7">Uncharacterized protein</fullName>
    </submittedName>
</protein>
<feature type="chain" id="PRO_5034529975" evidence="6">
    <location>
        <begin position="19"/>
        <end position="143"/>
    </location>
</feature>
<dbReference type="GO" id="GO:0006954">
    <property type="term" value="P:inflammatory response"/>
    <property type="evidence" value="ECO:0007669"/>
    <property type="project" value="InterPro"/>
</dbReference>
<dbReference type="Ensembl" id="ENSNMLT00000019956.1">
    <property type="protein sequence ID" value="ENSNMLP00000017745.1"/>
    <property type="gene ID" value="ENSNMLG00000011717.1"/>
</dbReference>
<sequence length="143" mass="15886">WIICHSLLIMLNPQVCCCVWWVGAARRVDYDTMLDLSTETPSLSAGNEDIHRRSLSPWTWRMSTVPTRIPSTIWEAECSSSVCQFSERQTGDGTEGLNAVPIYQDVLVLLRKPGSGCFTSSFRRVAVGCTCVRALSDTSTHLS</sequence>